<evidence type="ECO:0000313" key="1">
    <source>
        <dbReference type="EMBL" id="CAD7223369.1"/>
    </source>
</evidence>
<dbReference type="GO" id="GO:0006629">
    <property type="term" value="P:lipid metabolic process"/>
    <property type="evidence" value="ECO:0007669"/>
    <property type="project" value="InterPro"/>
</dbReference>
<dbReference type="SUPFAM" id="SSF51695">
    <property type="entry name" value="PLC-like phosphodiesterases"/>
    <property type="match status" value="2"/>
</dbReference>
<sequence length="880" mass="100939">MLPHWIWFVTFLWGICRCRNIDTEIQQAAIEAACSPPPPSLFPPVKLSLLPVTIEAPPITPLIFRTDNLYPRRRLKIQWNPRLLEDGDQINVYRHEPTFNPTEPEESVPSFLLKNADTYVTNLSLSIPELRNASCGAFGCTWAAIIRQGHTEISDHLQVHPNWIRQFLDSDPFARSITLEKLLIPGTRDSSAFEVLVDGADDFKFTQDLGIFGQLMAGARYLELWVKYYPESVQEDEFWAADEGNHEPLHPISWAVHDIVKFLELTKELVLLHIRGFVDFSPSDVDEVDRHERFIKRILSDVGKYLVVFPSPSLTSTLSLGAILKEDNGSLIVMYNHRFHAAHPKLWPGIPVKERHGLESDCRSRQISWEDTPYDELHPWVHALSFTPPLAARIVGSSDEGLRGHAFQDQRCRVFENFLSSGAAVYLSISSKYRERYLELNWYGATPHPGDAVLLTSAPPVPGKPFGDKALALAYPSNTTANVGVYLSIGAQFRERFVELNWYGMEPQQGDFVTLETEPPGDIDDGVALVRFSPATTSKRFELTNVQFPFIDHKAEDLIEGACQLYWIAYWRNEELFAWNCLQIHPHWMQDLLPDIGAMTLRDIFIPGTHDTGAYWKASEYPPYAFDYVICHEENIYEQLVYGNRYLDMRAAKFTNIFGEDEYWIVHGIPIHKMQVGLDDIKKFLMNTEELVIFDVYFKDNLDTDEEIEKFYDFMKLNLGDFMTPKALRNAPLSQLLNQPQKLIVVWNDESTEVLHDDLWPSIVTKWGDKNDPFELKNYLESVAGGAENIDDMYVVAAEMTPTELDVILDLQGDLRQMSDAVNRNVTEWYREDWGSVTNAIKLDFFQGTDIINIAIDINRQKGRKYRQGKRPWGSHPVNM</sequence>
<dbReference type="PANTHER" id="PTHR13593:SF103">
    <property type="entry name" value="RE10370P"/>
    <property type="match status" value="1"/>
</dbReference>
<dbReference type="AlphaFoldDB" id="A0A7R8ZKD4"/>
<dbReference type="InterPro" id="IPR051057">
    <property type="entry name" value="PI-PLC_domain"/>
</dbReference>
<dbReference type="GO" id="GO:0008081">
    <property type="term" value="F:phosphoric diester hydrolase activity"/>
    <property type="evidence" value="ECO:0007669"/>
    <property type="project" value="InterPro"/>
</dbReference>
<dbReference type="EMBL" id="OB660189">
    <property type="protein sequence ID" value="CAD7223369.1"/>
    <property type="molecule type" value="Genomic_DNA"/>
</dbReference>
<proteinExistence type="predicted"/>
<dbReference type="Gene3D" id="3.20.20.190">
    <property type="entry name" value="Phosphatidylinositol (PI) phosphodiesterase"/>
    <property type="match status" value="2"/>
</dbReference>
<name>A0A7R8ZKD4_9CRUS</name>
<dbReference type="PANTHER" id="PTHR13593">
    <property type="match status" value="1"/>
</dbReference>
<dbReference type="OrthoDB" id="1046782at2759"/>
<accession>A0A7R8ZKD4</accession>
<protein>
    <submittedName>
        <fullName evidence="1">Uncharacterized protein</fullName>
    </submittedName>
</protein>
<organism evidence="1">
    <name type="scientific">Cyprideis torosa</name>
    <dbReference type="NCBI Taxonomy" id="163714"/>
    <lineage>
        <taxon>Eukaryota</taxon>
        <taxon>Metazoa</taxon>
        <taxon>Ecdysozoa</taxon>
        <taxon>Arthropoda</taxon>
        <taxon>Crustacea</taxon>
        <taxon>Oligostraca</taxon>
        <taxon>Ostracoda</taxon>
        <taxon>Podocopa</taxon>
        <taxon>Podocopida</taxon>
        <taxon>Cytherocopina</taxon>
        <taxon>Cytheroidea</taxon>
        <taxon>Cytherideidae</taxon>
        <taxon>Cyprideis</taxon>
    </lineage>
</organism>
<dbReference type="InterPro" id="IPR017946">
    <property type="entry name" value="PLC-like_Pdiesterase_TIM-brl"/>
</dbReference>
<gene>
    <name evidence="1" type="ORF">CTOB1V02_LOCUS1354</name>
</gene>
<reference evidence="1" key="1">
    <citation type="submission" date="2020-11" db="EMBL/GenBank/DDBJ databases">
        <authorList>
            <person name="Tran Van P."/>
        </authorList>
    </citation>
    <scope>NUCLEOTIDE SEQUENCE</scope>
</reference>
<dbReference type="PROSITE" id="PS50007">
    <property type="entry name" value="PIPLC_X_DOMAIN"/>
    <property type="match status" value="1"/>
</dbReference>